<gene>
    <name evidence="1" type="ORF">CAT723_02810</name>
</gene>
<name>A0AAV5G675_CORAM</name>
<evidence type="ECO:0000313" key="2">
    <source>
        <dbReference type="Proteomes" id="UP001054925"/>
    </source>
</evidence>
<proteinExistence type="predicted"/>
<protein>
    <submittedName>
        <fullName evidence="1">Uncharacterized protein</fullName>
    </submittedName>
</protein>
<dbReference type="Proteomes" id="UP001054925">
    <property type="component" value="Unassembled WGS sequence"/>
</dbReference>
<dbReference type="EMBL" id="BQKK01000001">
    <property type="protein sequence ID" value="GJN41802.1"/>
    <property type="molecule type" value="Genomic_DNA"/>
</dbReference>
<accession>A0AAV5G675</accession>
<evidence type="ECO:0000313" key="1">
    <source>
        <dbReference type="EMBL" id="GJN41802.1"/>
    </source>
</evidence>
<organism evidence="1 2">
    <name type="scientific">Corynebacterium ammoniagenes</name>
    <name type="common">Brevibacterium ammoniagenes</name>
    <dbReference type="NCBI Taxonomy" id="1697"/>
    <lineage>
        <taxon>Bacteria</taxon>
        <taxon>Bacillati</taxon>
        <taxon>Actinomycetota</taxon>
        <taxon>Actinomycetes</taxon>
        <taxon>Mycobacteriales</taxon>
        <taxon>Corynebacteriaceae</taxon>
        <taxon>Corynebacterium</taxon>
    </lineage>
</organism>
<comment type="caution">
    <text evidence="1">The sequence shown here is derived from an EMBL/GenBank/DDBJ whole genome shotgun (WGS) entry which is preliminary data.</text>
</comment>
<sequence length="54" mass="6108">MNQNTPARVWEYTSHIGVSTGRGFVRRKLKPRGHKSDAAGLGVARWVMTTYFSK</sequence>
<dbReference type="AlphaFoldDB" id="A0AAV5G675"/>
<reference evidence="1" key="1">
    <citation type="submission" date="2021-12" db="EMBL/GenBank/DDBJ databases">
        <title>Draft genome sequence of Corynebacterium ammoniagenes strain T-723.</title>
        <authorList>
            <person name="Matsuzawa M."/>
            <person name="Hiratani M."/>
            <person name="Abe I."/>
            <person name="Tsuji Y."/>
            <person name="Nakamura J."/>
        </authorList>
    </citation>
    <scope>NUCLEOTIDE SEQUENCE</scope>
    <source>
        <strain evidence="1">T-723</strain>
    </source>
</reference>